<dbReference type="PANTHER" id="PTHR10434:SF64">
    <property type="entry name" value="1-ACYL-SN-GLYCEROL-3-PHOSPHATE ACYLTRANSFERASE-RELATED"/>
    <property type="match status" value="1"/>
</dbReference>
<keyword evidence="3 7" id="KW-0444">Lipid biosynthesis</keyword>
<dbReference type="PANTHER" id="PTHR10434">
    <property type="entry name" value="1-ACYL-SN-GLYCEROL-3-PHOSPHATE ACYLTRANSFERASE"/>
    <property type="match status" value="1"/>
</dbReference>
<comment type="similarity">
    <text evidence="2 7">Belongs to the 1-acyl-sn-glycerol-3-phosphate acyltransferase family.</text>
</comment>
<evidence type="ECO:0000313" key="10">
    <source>
        <dbReference type="Proteomes" id="UP000198636"/>
    </source>
</evidence>
<dbReference type="GO" id="GO:0006654">
    <property type="term" value="P:phosphatidic acid biosynthetic process"/>
    <property type="evidence" value="ECO:0007669"/>
    <property type="project" value="TreeGrafter"/>
</dbReference>
<keyword evidence="4 7" id="KW-0808">Transferase</keyword>
<dbReference type="Pfam" id="PF01553">
    <property type="entry name" value="Acyltransferase"/>
    <property type="match status" value="1"/>
</dbReference>
<dbReference type="InterPro" id="IPR004552">
    <property type="entry name" value="AGP_acyltrans"/>
</dbReference>
<dbReference type="NCBIfam" id="TIGR00530">
    <property type="entry name" value="AGP_acyltrn"/>
    <property type="match status" value="1"/>
</dbReference>
<evidence type="ECO:0000256" key="3">
    <source>
        <dbReference type="ARBA" id="ARBA00022516"/>
    </source>
</evidence>
<reference evidence="9 10" key="1">
    <citation type="submission" date="2016-10" db="EMBL/GenBank/DDBJ databases">
        <authorList>
            <person name="de Groot N.N."/>
        </authorList>
    </citation>
    <scope>NUCLEOTIDE SEQUENCE [LARGE SCALE GENOMIC DNA]</scope>
    <source>
        <strain evidence="9 10">DSM 18978</strain>
    </source>
</reference>
<dbReference type="InterPro" id="IPR002123">
    <property type="entry name" value="Plipid/glycerol_acylTrfase"/>
</dbReference>
<keyword evidence="6 7" id="KW-0012">Acyltransferase</keyword>
<keyword evidence="10" id="KW-1185">Reference proteome</keyword>
<dbReference type="CDD" id="cd07989">
    <property type="entry name" value="LPLAT_AGPAT-like"/>
    <property type="match status" value="1"/>
</dbReference>
<accession>A0A1G5CH14</accession>
<proteinExistence type="inferred from homology"/>
<dbReference type="AlphaFoldDB" id="A0A1G5CH14"/>
<dbReference type="STRING" id="1120976.SAMN03080606_00660"/>
<dbReference type="EC" id="2.3.1.51" evidence="7"/>
<organism evidence="9 10">
    <name type="scientific">Alkaliphilus peptidifermentans DSM 18978</name>
    <dbReference type="NCBI Taxonomy" id="1120976"/>
    <lineage>
        <taxon>Bacteria</taxon>
        <taxon>Bacillati</taxon>
        <taxon>Bacillota</taxon>
        <taxon>Clostridia</taxon>
        <taxon>Peptostreptococcales</taxon>
        <taxon>Natronincolaceae</taxon>
        <taxon>Alkaliphilus</taxon>
    </lineage>
</organism>
<gene>
    <name evidence="9" type="ORF">SAMN03080606_00660</name>
</gene>
<dbReference type="EMBL" id="FMUS01000003">
    <property type="protein sequence ID" value="SCY01604.1"/>
    <property type="molecule type" value="Genomic_DNA"/>
</dbReference>
<dbReference type="Proteomes" id="UP000198636">
    <property type="component" value="Unassembled WGS sequence"/>
</dbReference>
<dbReference type="SUPFAM" id="SSF69593">
    <property type="entry name" value="Glycerol-3-phosphate (1)-acyltransferase"/>
    <property type="match status" value="1"/>
</dbReference>
<comment type="catalytic activity">
    <reaction evidence="7">
        <text>a 1-acyl-sn-glycero-3-phosphate + an acyl-CoA = a 1,2-diacyl-sn-glycero-3-phosphate + CoA</text>
        <dbReference type="Rhea" id="RHEA:19709"/>
        <dbReference type="ChEBI" id="CHEBI:57287"/>
        <dbReference type="ChEBI" id="CHEBI:57970"/>
        <dbReference type="ChEBI" id="CHEBI:58342"/>
        <dbReference type="ChEBI" id="CHEBI:58608"/>
        <dbReference type="EC" id="2.3.1.51"/>
    </reaction>
</comment>
<evidence type="ECO:0000256" key="1">
    <source>
        <dbReference type="ARBA" id="ARBA00005189"/>
    </source>
</evidence>
<dbReference type="SMART" id="SM00563">
    <property type="entry name" value="PlsC"/>
    <property type="match status" value="1"/>
</dbReference>
<keyword evidence="5 7" id="KW-0443">Lipid metabolism</keyword>
<evidence type="ECO:0000259" key="8">
    <source>
        <dbReference type="SMART" id="SM00563"/>
    </source>
</evidence>
<keyword evidence="7" id="KW-0594">Phospholipid biosynthesis</keyword>
<comment type="domain">
    <text evidence="7">The HXXXXD motif is essential for acyltransferase activity and may constitute the binding site for the phosphate moiety of the glycerol-3-phosphate.</text>
</comment>
<dbReference type="OrthoDB" id="9803035at2"/>
<evidence type="ECO:0000256" key="6">
    <source>
        <dbReference type="ARBA" id="ARBA00023315"/>
    </source>
</evidence>
<evidence type="ECO:0000313" key="9">
    <source>
        <dbReference type="EMBL" id="SCY01604.1"/>
    </source>
</evidence>
<evidence type="ECO:0000256" key="7">
    <source>
        <dbReference type="RuleBase" id="RU361267"/>
    </source>
</evidence>
<protein>
    <recommendedName>
        <fullName evidence="7">1-acyl-sn-glycerol-3-phosphate acyltransferase</fullName>
        <ecNumber evidence="7">2.3.1.51</ecNumber>
    </recommendedName>
</protein>
<dbReference type="RefSeq" id="WP_091539912.1">
    <property type="nucleotide sequence ID" value="NZ_FMUS01000003.1"/>
</dbReference>
<evidence type="ECO:0000256" key="5">
    <source>
        <dbReference type="ARBA" id="ARBA00023098"/>
    </source>
</evidence>
<evidence type="ECO:0000256" key="2">
    <source>
        <dbReference type="ARBA" id="ARBA00008655"/>
    </source>
</evidence>
<comment type="pathway">
    <text evidence="1">Lipid metabolism.</text>
</comment>
<dbReference type="GO" id="GO:0003841">
    <property type="term" value="F:1-acylglycerol-3-phosphate O-acyltransferase activity"/>
    <property type="evidence" value="ECO:0007669"/>
    <property type="project" value="UniProtKB-UniRule"/>
</dbReference>
<sequence>MRTILWFIYFWIYTLGTAFSIPRVKYFIKKDEIQKKRDFTQNLAHNWAKKLVLLTGSNVEVLGLENIPDGPVLFVSNHQGNFDIPILLSSLPKSISFVAKIELKKLPIINRWMEFLECVFIDRKDLRQSLRAITKAIEVLKSGQSMVIFPEGTRSKGSQLQPFKPGSLKMATKANVPIIPVTIKGSYKIMEANNNKITPAKVQVIISEPIYVDNIEKSTDLTVLTYKIIKNNLDFDYEKIQLATS</sequence>
<feature type="domain" description="Phospholipid/glycerol acyltransferase" evidence="8">
    <location>
        <begin position="72"/>
        <end position="186"/>
    </location>
</feature>
<dbReference type="GO" id="GO:0016020">
    <property type="term" value="C:membrane"/>
    <property type="evidence" value="ECO:0007669"/>
    <property type="project" value="InterPro"/>
</dbReference>
<evidence type="ECO:0000256" key="4">
    <source>
        <dbReference type="ARBA" id="ARBA00022679"/>
    </source>
</evidence>
<name>A0A1G5CH14_9FIRM</name>
<keyword evidence="7" id="KW-1208">Phospholipid metabolism</keyword>